<organism evidence="3 4">
    <name type="scientific">Handroanthus impetiginosus</name>
    <dbReference type="NCBI Taxonomy" id="429701"/>
    <lineage>
        <taxon>Eukaryota</taxon>
        <taxon>Viridiplantae</taxon>
        <taxon>Streptophyta</taxon>
        <taxon>Embryophyta</taxon>
        <taxon>Tracheophyta</taxon>
        <taxon>Spermatophyta</taxon>
        <taxon>Magnoliopsida</taxon>
        <taxon>eudicotyledons</taxon>
        <taxon>Gunneridae</taxon>
        <taxon>Pentapetalae</taxon>
        <taxon>asterids</taxon>
        <taxon>lamiids</taxon>
        <taxon>Lamiales</taxon>
        <taxon>Bignoniaceae</taxon>
        <taxon>Crescentiina</taxon>
        <taxon>Tabebuia alliance</taxon>
        <taxon>Handroanthus</taxon>
    </lineage>
</organism>
<evidence type="ECO:0000313" key="3">
    <source>
        <dbReference type="EMBL" id="PIN02375.1"/>
    </source>
</evidence>
<name>A0A2G9GB04_9LAMI</name>
<feature type="chain" id="PRO_5013553659" evidence="2">
    <location>
        <begin position="27"/>
        <end position="99"/>
    </location>
</feature>
<proteinExistence type="predicted"/>
<keyword evidence="2" id="KW-0732">Signal</keyword>
<dbReference type="Proteomes" id="UP000231279">
    <property type="component" value="Unassembled WGS sequence"/>
</dbReference>
<dbReference type="AlphaFoldDB" id="A0A2G9GB04"/>
<feature type="region of interest" description="Disordered" evidence="1">
    <location>
        <begin position="59"/>
        <end position="99"/>
    </location>
</feature>
<evidence type="ECO:0000313" key="4">
    <source>
        <dbReference type="Proteomes" id="UP000231279"/>
    </source>
</evidence>
<sequence>MAPKSLLFLGLLFAIILVISSDLVSASRPEPEVAKTEGDVKVDGWEDGHHHHHCHYPHCREKAETNDHHEEAKAETRATKSNEAEDGHHEHRCEHWPHC</sequence>
<gene>
    <name evidence="3" type="ORF">CDL12_25111</name>
</gene>
<comment type="caution">
    <text evidence="3">The sequence shown here is derived from an EMBL/GenBank/DDBJ whole genome shotgun (WGS) entry which is preliminary data.</text>
</comment>
<protein>
    <submittedName>
        <fullName evidence="3">Uncharacterized protein</fullName>
    </submittedName>
</protein>
<dbReference type="EMBL" id="NKXS01005953">
    <property type="protein sequence ID" value="PIN02375.1"/>
    <property type="molecule type" value="Genomic_DNA"/>
</dbReference>
<evidence type="ECO:0000256" key="2">
    <source>
        <dbReference type="SAM" id="SignalP"/>
    </source>
</evidence>
<feature type="signal peptide" evidence="2">
    <location>
        <begin position="1"/>
        <end position="26"/>
    </location>
</feature>
<reference evidence="4" key="1">
    <citation type="journal article" date="2018" name="Gigascience">
        <title>Genome assembly of the Pink Ipe (Handroanthus impetiginosus, Bignoniaceae), a highly valued, ecologically keystone Neotropical timber forest tree.</title>
        <authorList>
            <person name="Silva-Junior O.B."/>
            <person name="Grattapaglia D."/>
            <person name="Novaes E."/>
            <person name="Collevatti R.G."/>
        </authorList>
    </citation>
    <scope>NUCLEOTIDE SEQUENCE [LARGE SCALE GENOMIC DNA]</scope>
    <source>
        <strain evidence="4">cv. UFG-1</strain>
    </source>
</reference>
<keyword evidence="4" id="KW-1185">Reference proteome</keyword>
<accession>A0A2G9GB04</accession>
<evidence type="ECO:0000256" key="1">
    <source>
        <dbReference type="SAM" id="MobiDB-lite"/>
    </source>
</evidence>